<evidence type="ECO:0000313" key="4">
    <source>
        <dbReference type="Proteomes" id="UP001157914"/>
    </source>
</evidence>
<keyword evidence="4" id="KW-1185">Reference proteome</keyword>
<protein>
    <recommendedName>
        <fullName evidence="2">Peptidase C14 caspase domain-containing protein</fullName>
    </recommendedName>
</protein>
<dbReference type="RefSeq" id="WP_155194652.1">
    <property type="nucleotide sequence ID" value="NZ_BAAAEA010000003.1"/>
</dbReference>
<dbReference type="SUPFAM" id="SSF52129">
    <property type="entry name" value="Caspase-like"/>
    <property type="match status" value="1"/>
</dbReference>
<dbReference type="InterPro" id="IPR011600">
    <property type="entry name" value="Pept_C14_caspase"/>
</dbReference>
<reference evidence="3 4" key="1">
    <citation type="submission" date="2017-05" db="EMBL/GenBank/DDBJ databases">
        <authorList>
            <person name="Varghese N."/>
            <person name="Submissions S."/>
        </authorList>
    </citation>
    <scope>NUCLEOTIDE SEQUENCE [LARGE SCALE GENOMIC DNA]</scope>
    <source>
        <strain evidence="3 4">DSM 15949</strain>
    </source>
</reference>
<dbReference type="Gene3D" id="3.40.50.1460">
    <property type="match status" value="1"/>
</dbReference>
<feature type="signal peptide" evidence="1">
    <location>
        <begin position="1"/>
        <end position="32"/>
    </location>
</feature>
<dbReference type="PANTHER" id="PTHR48104">
    <property type="entry name" value="METACASPASE-4"/>
    <property type="match status" value="1"/>
</dbReference>
<accession>A0ABY1NRP6</accession>
<evidence type="ECO:0000259" key="2">
    <source>
        <dbReference type="Pfam" id="PF00656"/>
    </source>
</evidence>
<dbReference type="PANTHER" id="PTHR48104:SF30">
    <property type="entry name" value="METACASPASE-1"/>
    <property type="match status" value="1"/>
</dbReference>
<dbReference type="InterPro" id="IPR050452">
    <property type="entry name" value="Metacaspase"/>
</dbReference>
<dbReference type="Pfam" id="PF00656">
    <property type="entry name" value="Peptidase_C14"/>
    <property type="match status" value="1"/>
</dbReference>
<evidence type="ECO:0000313" key="3">
    <source>
        <dbReference type="EMBL" id="SMP15899.1"/>
    </source>
</evidence>
<sequence>MNAATRHWVSRLVRLSASLAMALWITAGPARAAEWRGLVIGIDAYENVGPLQGAVNDAKDIAATLSAAGVEDITTLYDGAATRNAVLTAWQDLIERSGPDDVLVLSYAGHGAQEAEWQAGSEQDGLDEVFLLAGFGMSAPQNGERIRDDDLNRMLAAAANRSVLVLADSCHSGTMTRSIDPRITRLGTRIVGLPPIEDDVLRSAPVHPVLASSGEGLPEAQDMPNVVYVGATVDGQVIPELVIGGEPRGALSWAFARGVEGRADLDRDGGISMEELSLFLKETVRVATEGRQTPSLTIGGGSRSAVLPKAETDLFADGSPVLTISASTAEAGPVLSRLAQSHSDRLQHVEDSQSDLFWDVETADVLTRFGDVVLEGRARTADDFAGVVTKWLLLAELYSLARDLPPIEGEVRPSVGHIREGSALSVGLTPAQDGYMAVIALEADGSLRVLAPDKGADPLGRDTKAIAGKAYGLNLKAGQPFGADHVLLIQSEKPMTALLSVLTALQGKPLDPVLLPRISDLIAKSASGLGVAAVYTQPAG</sequence>
<dbReference type="Proteomes" id="UP001157914">
    <property type="component" value="Unassembled WGS sequence"/>
</dbReference>
<feature type="domain" description="Peptidase C14 caspase" evidence="2">
    <location>
        <begin position="38"/>
        <end position="297"/>
    </location>
</feature>
<comment type="caution">
    <text evidence="3">The sequence shown here is derived from an EMBL/GenBank/DDBJ whole genome shotgun (WGS) entry which is preliminary data.</text>
</comment>
<gene>
    <name evidence="3" type="ORF">SAMN06265374_1634</name>
</gene>
<dbReference type="InterPro" id="IPR029030">
    <property type="entry name" value="Caspase-like_dom_sf"/>
</dbReference>
<organism evidence="3 4">
    <name type="scientific">Roseibium denhamense</name>
    <dbReference type="NCBI Taxonomy" id="76305"/>
    <lineage>
        <taxon>Bacteria</taxon>
        <taxon>Pseudomonadati</taxon>
        <taxon>Pseudomonadota</taxon>
        <taxon>Alphaproteobacteria</taxon>
        <taxon>Hyphomicrobiales</taxon>
        <taxon>Stappiaceae</taxon>
        <taxon>Roseibium</taxon>
    </lineage>
</organism>
<dbReference type="EMBL" id="FXTT01000002">
    <property type="protein sequence ID" value="SMP15899.1"/>
    <property type="molecule type" value="Genomic_DNA"/>
</dbReference>
<evidence type="ECO:0000256" key="1">
    <source>
        <dbReference type="SAM" id="SignalP"/>
    </source>
</evidence>
<name>A0ABY1NRP6_9HYPH</name>
<feature type="chain" id="PRO_5045542156" description="Peptidase C14 caspase domain-containing protein" evidence="1">
    <location>
        <begin position="33"/>
        <end position="540"/>
    </location>
</feature>
<keyword evidence="1" id="KW-0732">Signal</keyword>
<proteinExistence type="predicted"/>